<evidence type="ECO:0000256" key="3">
    <source>
        <dbReference type="PROSITE-ProRule" id="PRU00221"/>
    </source>
</evidence>
<sequence length="337" mass="38344">MNFGKLFGKKSKSKSTQNFNDNEKFDTNANTSTQPKEKRSIRESIHSEAILNICPVDSSNLVTASQDRTLVLYDFVNHRIRRRWIGHEHDVVKVLYGSLVQLVVSASRDRTIRLWNTNSDSPVQTLLGHELVVTAIDFNPENSVLVSGSRDNKVMFWDIKTGQTLKTIMIGRNLVTDVKWSHDGTFIVQTGEDKEVKVFDARSMTQAVSFPKKQYIQTSCDISYDNQYVVSKYFFVKLWDIRQRKLLTEFYGHRATVNSGHFVDQTASMIISCSNDGRAILWNVQKNSMASELEVDNSTPLTSINVMNTQNFATGGLNGKLSIIQQHNRQLQLIDQI</sequence>
<feature type="repeat" description="WD" evidence="3">
    <location>
        <begin position="84"/>
        <end position="125"/>
    </location>
</feature>
<keyword evidence="2" id="KW-0677">Repeat</keyword>
<evidence type="ECO:0000256" key="1">
    <source>
        <dbReference type="ARBA" id="ARBA00022574"/>
    </source>
</evidence>
<dbReference type="InterPro" id="IPR015943">
    <property type="entry name" value="WD40/YVTN_repeat-like_dom_sf"/>
</dbReference>
<evidence type="ECO:0000313" key="5">
    <source>
        <dbReference type="EMBL" id="CAF3813630.1"/>
    </source>
</evidence>
<reference evidence="5" key="1">
    <citation type="submission" date="2021-02" db="EMBL/GenBank/DDBJ databases">
        <authorList>
            <person name="Nowell W R."/>
        </authorList>
    </citation>
    <scope>NUCLEOTIDE SEQUENCE</scope>
</reference>
<dbReference type="Proteomes" id="UP000663844">
    <property type="component" value="Unassembled WGS sequence"/>
</dbReference>
<dbReference type="PROSITE" id="PS50082">
    <property type="entry name" value="WD_REPEATS_2"/>
    <property type="match status" value="3"/>
</dbReference>
<dbReference type="AlphaFoldDB" id="A0A819CK48"/>
<accession>A0A819CK48</accession>
<protein>
    <submittedName>
        <fullName evidence="5">Uncharacterized protein</fullName>
    </submittedName>
</protein>
<dbReference type="PANTHER" id="PTHR19869">
    <property type="entry name" value="SPERMATID WD-REPEAT PROTEIN"/>
    <property type="match status" value="1"/>
</dbReference>
<dbReference type="PROSITE" id="PS00678">
    <property type="entry name" value="WD_REPEATS_1"/>
    <property type="match status" value="3"/>
</dbReference>
<dbReference type="CDD" id="cd00200">
    <property type="entry name" value="WD40"/>
    <property type="match status" value="1"/>
</dbReference>
<evidence type="ECO:0000256" key="2">
    <source>
        <dbReference type="ARBA" id="ARBA00022737"/>
    </source>
</evidence>
<comment type="caution">
    <text evidence="5">The sequence shown here is derived from an EMBL/GenBank/DDBJ whole genome shotgun (WGS) entry which is preliminary data.</text>
</comment>
<dbReference type="InterPro" id="IPR040066">
    <property type="entry name" value="WDR31"/>
</dbReference>
<dbReference type="InterPro" id="IPR020472">
    <property type="entry name" value="WD40_PAC1"/>
</dbReference>
<dbReference type="PROSITE" id="PS50294">
    <property type="entry name" value="WD_REPEATS_REGION"/>
    <property type="match status" value="2"/>
</dbReference>
<organism evidence="5 6">
    <name type="scientific">Adineta steineri</name>
    <dbReference type="NCBI Taxonomy" id="433720"/>
    <lineage>
        <taxon>Eukaryota</taxon>
        <taxon>Metazoa</taxon>
        <taxon>Spiralia</taxon>
        <taxon>Gnathifera</taxon>
        <taxon>Rotifera</taxon>
        <taxon>Eurotatoria</taxon>
        <taxon>Bdelloidea</taxon>
        <taxon>Adinetida</taxon>
        <taxon>Adinetidae</taxon>
        <taxon>Adineta</taxon>
    </lineage>
</organism>
<dbReference type="Pfam" id="PF00400">
    <property type="entry name" value="WD40"/>
    <property type="match status" value="4"/>
</dbReference>
<feature type="repeat" description="WD" evidence="3">
    <location>
        <begin position="250"/>
        <end position="292"/>
    </location>
</feature>
<proteinExistence type="predicted"/>
<dbReference type="SMART" id="SM00320">
    <property type="entry name" value="WD40"/>
    <property type="match status" value="6"/>
</dbReference>
<feature type="region of interest" description="Disordered" evidence="4">
    <location>
        <begin position="1"/>
        <end position="40"/>
    </location>
</feature>
<dbReference type="InterPro" id="IPR019775">
    <property type="entry name" value="WD40_repeat_CS"/>
</dbReference>
<dbReference type="SUPFAM" id="SSF50978">
    <property type="entry name" value="WD40 repeat-like"/>
    <property type="match status" value="1"/>
</dbReference>
<dbReference type="InterPro" id="IPR001680">
    <property type="entry name" value="WD40_rpt"/>
</dbReference>
<keyword evidence="1 3" id="KW-0853">WD repeat</keyword>
<evidence type="ECO:0000256" key="4">
    <source>
        <dbReference type="SAM" id="MobiDB-lite"/>
    </source>
</evidence>
<dbReference type="PRINTS" id="PR00320">
    <property type="entry name" value="GPROTEINBRPT"/>
</dbReference>
<dbReference type="PANTHER" id="PTHR19869:SF1">
    <property type="entry name" value="WD REPEAT-CONTAINING PROTEIN 31"/>
    <property type="match status" value="1"/>
</dbReference>
<name>A0A819CK48_9BILA</name>
<evidence type="ECO:0000313" key="6">
    <source>
        <dbReference type="Proteomes" id="UP000663844"/>
    </source>
</evidence>
<dbReference type="InterPro" id="IPR036322">
    <property type="entry name" value="WD40_repeat_dom_sf"/>
</dbReference>
<gene>
    <name evidence="5" type="ORF">OXD698_LOCUS18987</name>
</gene>
<dbReference type="Gene3D" id="2.130.10.10">
    <property type="entry name" value="YVTN repeat-like/Quinoprotein amine dehydrogenase"/>
    <property type="match status" value="2"/>
</dbReference>
<feature type="repeat" description="WD" evidence="3">
    <location>
        <begin position="126"/>
        <end position="167"/>
    </location>
</feature>
<dbReference type="EMBL" id="CAJOAZ010001428">
    <property type="protein sequence ID" value="CAF3813630.1"/>
    <property type="molecule type" value="Genomic_DNA"/>
</dbReference>